<proteinExistence type="predicted"/>
<accession>A0AAD5U028</accession>
<dbReference type="AlphaFoldDB" id="A0AAD5U028"/>
<dbReference type="EMBL" id="JADGJW010000536">
    <property type="protein sequence ID" value="KAJ3215542.1"/>
    <property type="molecule type" value="Genomic_DNA"/>
</dbReference>
<evidence type="ECO:0000313" key="1">
    <source>
        <dbReference type="EMBL" id="KAJ3215542.1"/>
    </source>
</evidence>
<reference evidence="1" key="1">
    <citation type="submission" date="2020-05" db="EMBL/GenBank/DDBJ databases">
        <title>Phylogenomic resolution of chytrid fungi.</title>
        <authorList>
            <person name="Stajich J.E."/>
            <person name="Amses K."/>
            <person name="Simmons R."/>
            <person name="Seto K."/>
            <person name="Myers J."/>
            <person name="Bonds A."/>
            <person name="Quandt C.A."/>
            <person name="Barry K."/>
            <person name="Liu P."/>
            <person name="Grigoriev I."/>
            <person name="Longcore J.E."/>
            <person name="James T.Y."/>
        </authorList>
    </citation>
    <scope>NUCLEOTIDE SEQUENCE</scope>
    <source>
        <strain evidence="1">JEL0476</strain>
    </source>
</reference>
<keyword evidence="2" id="KW-1185">Reference proteome</keyword>
<protein>
    <submittedName>
        <fullName evidence="1">Uncharacterized protein</fullName>
    </submittedName>
</protein>
<dbReference type="Proteomes" id="UP001211065">
    <property type="component" value="Unassembled WGS sequence"/>
</dbReference>
<gene>
    <name evidence="1" type="ORF">HK099_006308</name>
</gene>
<organism evidence="1 2">
    <name type="scientific">Clydaea vesicula</name>
    <dbReference type="NCBI Taxonomy" id="447962"/>
    <lineage>
        <taxon>Eukaryota</taxon>
        <taxon>Fungi</taxon>
        <taxon>Fungi incertae sedis</taxon>
        <taxon>Chytridiomycota</taxon>
        <taxon>Chytridiomycota incertae sedis</taxon>
        <taxon>Chytridiomycetes</taxon>
        <taxon>Lobulomycetales</taxon>
        <taxon>Lobulomycetaceae</taxon>
        <taxon>Clydaea</taxon>
    </lineage>
</organism>
<name>A0AAD5U028_9FUNG</name>
<evidence type="ECO:0000313" key="2">
    <source>
        <dbReference type="Proteomes" id="UP001211065"/>
    </source>
</evidence>
<sequence length="313" mass="36494">MWGQYNRYHETHLQNVSGKYRDGSSNSAKKFFINGNNIKYQPKTKAQNFKTSTSAGNINQDNFSNSKKLYDAEVDDSTSVFSDTSNESSIKSDVYQSTVELSNCLLEKAELEVYDYSKILSTESVVNSRNLFNQTIDMVVRSHLNYAKNFPEDVLEDMRERAVKNKVFNPVLGLKSYRQHQDFFSETSRFASLDGMIPFLNPKEQLLVLKVKEKILLVERWKNLWEEVRPPKQNWYESKGMDFAYESKKCKNLASNREYQILAADSRKKEIDDMLFDDTVHARSDTAVHILIDYPIKGLSEKRKERRKNFYTV</sequence>
<comment type="caution">
    <text evidence="1">The sequence shown here is derived from an EMBL/GenBank/DDBJ whole genome shotgun (WGS) entry which is preliminary data.</text>
</comment>